<accession>A0A502CLA2</accession>
<evidence type="ECO:0000313" key="3">
    <source>
        <dbReference type="Proteomes" id="UP000318413"/>
    </source>
</evidence>
<feature type="transmembrane region" description="Helical" evidence="1">
    <location>
        <begin position="58"/>
        <end position="81"/>
    </location>
</feature>
<protein>
    <submittedName>
        <fullName evidence="2">Uncharacterized protein</fullName>
    </submittedName>
</protein>
<keyword evidence="1" id="KW-1133">Transmembrane helix</keyword>
<sequence>MLSVGSLASVVLASIWRWQGLDYARPGGLALGGLQGAVGGLLTFWACEKWATVRVAQIWLAAFLLLIGLAMLVLGVIDIWMHRIDLLLSWKLGSSLAYLTAIFFVRRSMLDSSA</sequence>
<comment type="caution">
    <text evidence="2">The sequence shown here is derived from an EMBL/GenBank/DDBJ whole genome shotgun (WGS) entry which is preliminary data.</text>
</comment>
<keyword evidence="1" id="KW-0472">Membrane</keyword>
<feature type="transmembrane region" description="Helical" evidence="1">
    <location>
        <begin position="27"/>
        <end position="46"/>
    </location>
</feature>
<feature type="transmembrane region" description="Helical" evidence="1">
    <location>
        <begin position="87"/>
        <end position="105"/>
    </location>
</feature>
<dbReference type="EMBL" id="RCZK01000003">
    <property type="protein sequence ID" value="TPG13603.1"/>
    <property type="molecule type" value="Genomic_DNA"/>
</dbReference>
<proteinExistence type="predicted"/>
<keyword evidence="1" id="KW-0812">Transmembrane</keyword>
<dbReference type="Proteomes" id="UP000318413">
    <property type="component" value="Unassembled WGS sequence"/>
</dbReference>
<gene>
    <name evidence="2" type="ORF">EAH84_05305</name>
</gene>
<evidence type="ECO:0000256" key="1">
    <source>
        <dbReference type="SAM" id="Phobius"/>
    </source>
</evidence>
<reference evidence="2 3" key="1">
    <citation type="journal article" date="2019" name="Environ. Microbiol.">
        <title>Species interactions and distinct microbial communities in high Arctic permafrost affected cryosols are associated with the CH4 and CO2 gas fluxes.</title>
        <authorList>
            <person name="Altshuler I."/>
            <person name="Hamel J."/>
            <person name="Turney S."/>
            <person name="Magnuson E."/>
            <person name="Levesque R."/>
            <person name="Greer C."/>
            <person name="Whyte L.G."/>
        </authorList>
    </citation>
    <scope>NUCLEOTIDE SEQUENCE [LARGE SCALE GENOMIC DNA]</scope>
    <source>
        <strain evidence="2 3">S5.1</strain>
    </source>
</reference>
<evidence type="ECO:0000313" key="2">
    <source>
        <dbReference type="EMBL" id="TPG13603.1"/>
    </source>
</evidence>
<name>A0A502CLA2_9SPHN</name>
<organism evidence="2 3">
    <name type="scientific">Sphingomonas oligophenolica</name>
    <dbReference type="NCBI Taxonomy" id="301154"/>
    <lineage>
        <taxon>Bacteria</taxon>
        <taxon>Pseudomonadati</taxon>
        <taxon>Pseudomonadota</taxon>
        <taxon>Alphaproteobacteria</taxon>
        <taxon>Sphingomonadales</taxon>
        <taxon>Sphingomonadaceae</taxon>
        <taxon>Sphingomonas</taxon>
    </lineage>
</organism>
<dbReference type="AlphaFoldDB" id="A0A502CLA2"/>
<keyword evidence="3" id="KW-1185">Reference proteome</keyword>